<gene>
    <name evidence="2" type="ORF">JTZ10_21730</name>
</gene>
<dbReference type="AlphaFoldDB" id="A0AAW4GAJ6"/>
<evidence type="ECO:0000256" key="1">
    <source>
        <dbReference type="SAM" id="Phobius"/>
    </source>
</evidence>
<name>A0AAW4GAJ6_GORRU</name>
<keyword evidence="1" id="KW-1133">Transmembrane helix</keyword>
<dbReference type="Proteomes" id="UP001195196">
    <property type="component" value="Unassembled WGS sequence"/>
</dbReference>
<reference evidence="2" key="1">
    <citation type="submission" date="2021-02" db="EMBL/GenBank/DDBJ databases">
        <title>Taxonomy, biology and ecology of Rhodococcus bacteria occurring in California pistachio and other woody hosts as revealed by genome sequence analyses.</title>
        <authorList>
            <person name="Riely B."/>
            <person name="Gai Y."/>
        </authorList>
    </citation>
    <scope>NUCLEOTIDE SEQUENCE</scope>
    <source>
        <strain evidence="2">BP-295</strain>
    </source>
</reference>
<keyword evidence="1" id="KW-0472">Membrane</keyword>
<dbReference type="RefSeq" id="WP_204718932.1">
    <property type="nucleotide sequence ID" value="NZ_JAFFGU010000019.1"/>
</dbReference>
<organism evidence="2 3">
    <name type="scientific">Gordonia rubripertincta</name>
    <name type="common">Rhodococcus corallinus</name>
    <dbReference type="NCBI Taxonomy" id="36822"/>
    <lineage>
        <taxon>Bacteria</taxon>
        <taxon>Bacillati</taxon>
        <taxon>Actinomycetota</taxon>
        <taxon>Actinomycetes</taxon>
        <taxon>Mycobacteriales</taxon>
        <taxon>Gordoniaceae</taxon>
        <taxon>Gordonia</taxon>
    </lineage>
</organism>
<sequence>MAKKPVVTDQMVDAELERQSLNRQAGVIDIEGKVDAKLSIGQLFAGVLAANLATAVVVGIVVLLITL</sequence>
<dbReference type="EMBL" id="JAFFGU010000019">
    <property type="protein sequence ID" value="MBM7280369.1"/>
    <property type="molecule type" value="Genomic_DNA"/>
</dbReference>
<protein>
    <submittedName>
        <fullName evidence="2">Uncharacterized protein</fullName>
    </submittedName>
</protein>
<accession>A0AAW4GAJ6</accession>
<proteinExistence type="predicted"/>
<feature type="transmembrane region" description="Helical" evidence="1">
    <location>
        <begin position="43"/>
        <end position="65"/>
    </location>
</feature>
<comment type="caution">
    <text evidence="2">The sequence shown here is derived from an EMBL/GenBank/DDBJ whole genome shotgun (WGS) entry which is preliminary data.</text>
</comment>
<keyword evidence="1" id="KW-0812">Transmembrane</keyword>
<evidence type="ECO:0000313" key="2">
    <source>
        <dbReference type="EMBL" id="MBM7280369.1"/>
    </source>
</evidence>
<evidence type="ECO:0000313" key="3">
    <source>
        <dbReference type="Proteomes" id="UP001195196"/>
    </source>
</evidence>